<dbReference type="InterPro" id="IPR016975">
    <property type="entry name" value="Cell_wall_LiaF"/>
</dbReference>
<dbReference type="RefSeq" id="WP_175480448.1">
    <property type="nucleotide sequence ID" value="NZ_FOGL01000012.1"/>
</dbReference>
<keyword evidence="1" id="KW-1133">Transmembrane helix</keyword>
<dbReference type="AlphaFoldDB" id="A0A1H9SXG1"/>
<evidence type="ECO:0000256" key="1">
    <source>
        <dbReference type="SAM" id="Phobius"/>
    </source>
</evidence>
<keyword evidence="4" id="KW-1185">Reference proteome</keyword>
<dbReference type="NCBIfam" id="NF040535">
    <property type="entry name" value="LiaF_C_term"/>
    <property type="match status" value="1"/>
</dbReference>
<dbReference type="InterPro" id="IPR047793">
    <property type="entry name" value="LiaF_C"/>
</dbReference>
<dbReference type="Proteomes" id="UP000199687">
    <property type="component" value="Unassembled WGS sequence"/>
</dbReference>
<protein>
    <submittedName>
        <fullName evidence="3">Lia operon protein LiaF</fullName>
    </submittedName>
</protein>
<sequence>MSKFETTDIIRLLLIVGCILFVIEFIFIDTGLLFIVLLALIAIFYGRKNYYKTSGKSIFWGSMFSLFIIVIDTIAVRFLLLAVIIYLGWKWYQSKPKRSEKVIIPQFSSNFGQEGTAYKNNWFGTLNKGSDEPFAWHDMNLQKVVSDITIDLNNTVLPEEESVIVIRQLIGNITIIVPYDIEIAVEHSVLYGDVSIMHYQEPNAFNKSINFKSEGYKDSPQKVKIFTQVLIGKLEVRRG</sequence>
<dbReference type="GO" id="GO:0016020">
    <property type="term" value="C:membrane"/>
    <property type="evidence" value="ECO:0007669"/>
    <property type="project" value="InterPro"/>
</dbReference>
<dbReference type="Pfam" id="PF09922">
    <property type="entry name" value="LiaF-like_C"/>
    <property type="match status" value="1"/>
</dbReference>
<feature type="transmembrane region" description="Helical" evidence="1">
    <location>
        <begin position="57"/>
        <end position="89"/>
    </location>
</feature>
<evidence type="ECO:0000313" key="4">
    <source>
        <dbReference type="Proteomes" id="UP000199687"/>
    </source>
</evidence>
<feature type="domain" description="Cell wall-active antibiotics response LiaF-like C-terminal" evidence="2">
    <location>
        <begin position="122"/>
        <end position="236"/>
    </location>
</feature>
<name>A0A1H9SXG1_9BACI</name>
<keyword evidence="1" id="KW-0472">Membrane</keyword>
<dbReference type="PIRSF" id="PIRSF031509">
    <property type="entry name" value="Cell_wall_LiaF/YvqF"/>
    <property type="match status" value="1"/>
</dbReference>
<dbReference type="STRING" id="531814.SAMN04487944_11252"/>
<organism evidence="3 4">
    <name type="scientific">Gracilibacillus ureilyticus</name>
    <dbReference type="NCBI Taxonomy" id="531814"/>
    <lineage>
        <taxon>Bacteria</taxon>
        <taxon>Bacillati</taxon>
        <taxon>Bacillota</taxon>
        <taxon>Bacilli</taxon>
        <taxon>Bacillales</taxon>
        <taxon>Bacillaceae</taxon>
        <taxon>Gracilibacillus</taxon>
    </lineage>
</organism>
<proteinExistence type="predicted"/>
<keyword evidence="1" id="KW-0812">Transmembrane</keyword>
<dbReference type="EMBL" id="FOGL01000012">
    <property type="protein sequence ID" value="SER89578.1"/>
    <property type="molecule type" value="Genomic_DNA"/>
</dbReference>
<evidence type="ECO:0000313" key="3">
    <source>
        <dbReference type="EMBL" id="SER89578.1"/>
    </source>
</evidence>
<gene>
    <name evidence="3" type="ORF">SAMN04487944_11252</name>
</gene>
<accession>A0A1H9SXG1</accession>
<feature type="transmembrane region" description="Helical" evidence="1">
    <location>
        <begin position="12"/>
        <end position="45"/>
    </location>
</feature>
<evidence type="ECO:0000259" key="2">
    <source>
        <dbReference type="Pfam" id="PF09922"/>
    </source>
</evidence>
<reference evidence="3 4" key="1">
    <citation type="submission" date="2016-10" db="EMBL/GenBank/DDBJ databases">
        <authorList>
            <person name="de Groot N.N."/>
        </authorList>
    </citation>
    <scope>NUCLEOTIDE SEQUENCE [LARGE SCALE GENOMIC DNA]</scope>
    <source>
        <strain evidence="3 4">CGMCC 1.7727</strain>
    </source>
</reference>
<dbReference type="InterPro" id="IPR024425">
    <property type="entry name" value="LiaF-like_C"/>
</dbReference>